<keyword evidence="2" id="KW-0479">Metal-binding</keyword>
<name>A0A0D8JIN6_9BACT</name>
<evidence type="ECO:0000256" key="2">
    <source>
        <dbReference type="ARBA" id="ARBA00022723"/>
    </source>
</evidence>
<dbReference type="AlphaFoldDB" id="A0A0D8JIN6"/>
<accession>A0A0D8JIN6</accession>
<gene>
    <name evidence="8" type="ORF">LH29_10330</name>
</gene>
<dbReference type="Gene3D" id="3.40.720.10">
    <property type="entry name" value="Alkaline Phosphatase, subunit A"/>
    <property type="match status" value="1"/>
</dbReference>
<evidence type="ECO:0000313" key="9">
    <source>
        <dbReference type="Proteomes" id="UP000032544"/>
    </source>
</evidence>
<keyword evidence="6" id="KW-0732">Signal</keyword>
<dbReference type="InterPro" id="IPR017850">
    <property type="entry name" value="Alkaline_phosphatase_core_sf"/>
</dbReference>
<dbReference type="PATRIC" id="fig|1544798.3.peg.2077"/>
<dbReference type="Pfam" id="PF00884">
    <property type="entry name" value="Sulfatase"/>
    <property type="match status" value="1"/>
</dbReference>
<evidence type="ECO:0000313" key="8">
    <source>
        <dbReference type="EMBL" id="KJF45703.1"/>
    </source>
</evidence>
<dbReference type="GO" id="GO:0046872">
    <property type="term" value="F:metal ion binding"/>
    <property type="evidence" value="ECO:0007669"/>
    <property type="project" value="UniProtKB-KW"/>
</dbReference>
<dbReference type="PANTHER" id="PTHR42693">
    <property type="entry name" value="ARYLSULFATASE FAMILY MEMBER"/>
    <property type="match status" value="1"/>
</dbReference>
<feature type="chain" id="PRO_5002331383" description="Sulfatase N-terminal domain-containing protein" evidence="6">
    <location>
        <begin position="22"/>
        <end position="479"/>
    </location>
</feature>
<dbReference type="InterPro" id="IPR024607">
    <property type="entry name" value="Sulfatase_CS"/>
</dbReference>
<feature type="domain" description="Sulfatase N-terminal" evidence="7">
    <location>
        <begin position="34"/>
        <end position="362"/>
    </location>
</feature>
<evidence type="ECO:0000256" key="5">
    <source>
        <dbReference type="SAM" id="Coils"/>
    </source>
</evidence>
<dbReference type="EMBL" id="JRHC01000001">
    <property type="protein sequence ID" value="KJF45703.1"/>
    <property type="molecule type" value="Genomic_DNA"/>
</dbReference>
<evidence type="ECO:0000256" key="6">
    <source>
        <dbReference type="SAM" id="SignalP"/>
    </source>
</evidence>
<keyword evidence="4" id="KW-0106">Calcium</keyword>
<dbReference type="PANTHER" id="PTHR42693:SF33">
    <property type="entry name" value="ARYLSULFATASE"/>
    <property type="match status" value="1"/>
</dbReference>
<evidence type="ECO:0000256" key="3">
    <source>
        <dbReference type="ARBA" id="ARBA00022801"/>
    </source>
</evidence>
<keyword evidence="3" id="KW-0378">Hydrolase</keyword>
<evidence type="ECO:0000259" key="7">
    <source>
        <dbReference type="Pfam" id="PF00884"/>
    </source>
</evidence>
<proteinExistence type="inferred from homology"/>
<dbReference type="GO" id="GO:0004065">
    <property type="term" value="F:arylsulfatase activity"/>
    <property type="evidence" value="ECO:0007669"/>
    <property type="project" value="TreeGrafter"/>
</dbReference>
<dbReference type="Gene3D" id="3.30.1120.10">
    <property type="match status" value="1"/>
</dbReference>
<keyword evidence="5" id="KW-0175">Coiled coil</keyword>
<dbReference type="Proteomes" id="UP000032544">
    <property type="component" value="Unassembled WGS sequence"/>
</dbReference>
<keyword evidence="9" id="KW-1185">Reference proteome</keyword>
<feature type="signal peptide" evidence="6">
    <location>
        <begin position="1"/>
        <end position="21"/>
    </location>
</feature>
<sequence>MNRISIFLSIILSFCFTNTFAGNGVQQNNDKKTNILFVFIDDMGFADLGCYGREDVHTPNIDRLASEGILFTQFYVNSPICSPSRTAVTTGQYPARWGITSYIDSREANENRGMKNYLDLSAPSVARNIQAAGYYTAHIGKWHMGGGRDVGEAPLITDYGFDESVTQFEGLGERFLATYETLNLPDSTRGLEKQSARLGRGEVHWAKRENFTQIFVDRTIDAIENAQKANKPFYINLWPDDIHTPLEPPKELRGDLSMKARFLGVMQEMDKHMGRLFDYIRNNPELRDNTLIIFTSDNGPDKAVNTAGPFRGYKTVLYEGGFREPFISWWPGKISEKKAGTKNTKTVMAAIDLPLVFMEIAGATPDENVTYDGELMLDAISGKKQQKRSKPIFWIRPPDRPGYEGTRAPDLAVRKGDYKLLMNFDGSNVQLYNLEKDMGETQNLKDKELAKAAELKKELEEWFNSYPLDIDLIKFSFKK</sequence>
<dbReference type="OrthoDB" id="9765065at2"/>
<dbReference type="STRING" id="1544798.LH29_10330"/>
<dbReference type="InterPro" id="IPR000917">
    <property type="entry name" value="Sulfatase_N"/>
</dbReference>
<evidence type="ECO:0000256" key="1">
    <source>
        <dbReference type="ARBA" id="ARBA00008779"/>
    </source>
</evidence>
<evidence type="ECO:0000256" key="4">
    <source>
        <dbReference type="ARBA" id="ARBA00022837"/>
    </source>
</evidence>
<comment type="caution">
    <text evidence="8">The sequence shown here is derived from an EMBL/GenBank/DDBJ whole genome shotgun (WGS) entry which is preliminary data.</text>
</comment>
<dbReference type="PROSITE" id="PS00149">
    <property type="entry name" value="SULFATASE_2"/>
    <property type="match status" value="1"/>
</dbReference>
<dbReference type="RefSeq" id="WP_052670724.1">
    <property type="nucleotide sequence ID" value="NZ_JRHC01000001.1"/>
</dbReference>
<protein>
    <recommendedName>
        <fullName evidence="7">Sulfatase N-terminal domain-containing protein</fullName>
    </recommendedName>
</protein>
<reference evidence="8 9" key="1">
    <citation type="submission" date="2014-09" db="EMBL/GenBank/DDBJ databases">
        <title>Draft Genome Sequence of Draconibacterium sp. JN14CK-3.</title>
        <authorList>
            <person name="Dong C."/>
            <person name="Lai Q."/>
            <person name="Shao Z."/>
        </authorList>
    </citation>
    <scope>NUCLEOTIDE SEQUENCE [LARGE SCALE GENOMIC DNA]</scope>
    <source>
        <strain evidence="8 9">JN14CK-3</strain>
    </source>
</reference>
<dbReference type="SUPFAM" id="SSF53649">
    <property type="entry name" value="Alkaline phosphatase-like"/>
    <property type="match status" value="1"/>
</dbReference>
<dbReference type="InterPro" id="IPR050738">
    <property type="entry name" value="Sulfatase"/>
</dbReference>
<organism evidence="8 9">
    <name type="scientific">Draconibacterium sediminis</name>
    <dbReference type="NCBI Taxonomy" id="1544798"/>
    <lineage>
        <taxon>Bacteria</taxon>
        <taxon>Pseudomonadati</taxon>
        <taxon>Bacteroidota</taxon>
        <taxon>Bacteroidia</taxon>
        <taxon>Marinilabiliales</taxon>
        <taxon>Prolixibacteraceae</taxon>
        <taxon>Draconibacterium</taxon>
    </lineage>
</organism>
<feature type="coiled-coil region" evidence="5">
    <location>
        <begin position="438"/>
        <end position="465"/>
    </location>
</feature>
<comment type="similarity">
    <text evidence="1">Belongs to the sulfatase family.</text>
</comment>